<keyword evidence="7" id="KW-0689">Ribosomal protein</keyword>
<dbReference type="EMBL" id="QHKO01000003">
    <property type="protein sequence ID" value="RAL22965.1"/>
    <property type="molecule type" value="Genomic_DNA"/>
</dbReference>
<dbReference type="HAMAP" id="MF_00735">
    <property type="entry name" value="Methyltr_PrmA"/>
    <property type="match status" value="1"/>
</dbReference>
<dbReference type="AlphaFoldDB" id="A0A328C9X1"/>
<comment type="function">
    <text evidence="6">Methylates ribosomal protein L11.</text>
</comment>
<dbReference type="InterPro" id="IPR004498">
    <property type="entry name" value="Ribosomal_PrmA_MeTrfase"/>
</dbReference>
<keyword evidence="4 6" id="KW-0808">Transferase</keyword>
<evidence type="ECO:0000256" key="5">
    <source>
        <dbReference type="ARBA" id="ARBA00022691"/>
    </source>
</evidence>
<evidence type="ECO:0000256" key="6">
    <source>
        <dbReference type="HAMAP-Rule" id="MF_00735"/>
    </source>
</evidence>
<dbReference type="PANTHER" id="PTHR43648:SF1">
    <property type="entry name" value="ELECTRON TRANSFER FLAVOPROTEIN BETA SUBUNIT LYSINE METHYLTRANSFERASE"/>
    <property type="match status" value="1"/>
</dbReference>
<evidence type="ECO:0000256" key="2">
    <source>
        <dbReference type="ARBA" id="ARBA00022490"/>
    </source>
</evidence>
<dbReference type="OrthoDB" id="9785995at2"/>
<dbReference type="RefSeq" id="WP_111729493.1">
    <property type="nucleotide sequence ID" value="NZ_QHKO01000003.1"/>
</dbReference>
<sequence length="298" mass="32075">MENASWIRAELLVPTAQTDSHVLWNLGALGVEVQDRDTFMDDAPFAPLPDGKARLIAFFEADDDQITGLQSAIVEQLTGVEVVSIASYNDRSWETAWMRFFHPVQLSRRGIAGPPWEEMQAPEDGLVIVIEPGMAFGTGTHETTQLCSALLDDLLAARQQAPSVLDVGCGSAILSMLASGLGASRVVGVDVDATAVEVAKDNLRSNGFTAEEIALSTTPLARVEGTFDIVVANILAHILLGLRDDLLSHVAPGGDLLLSGIPHIERDKLIDAFTEPGFTLVADTRRGEWVALHLSRED</sequence>
<dbReference type="GO" id="GO:0016279">
    <property type="term" value="F:protein-lysine N-methyltransferase activity"/>
    <property type="evidence" value="ECO:0007669"/>
    <property type="project" value="RHEA"/>
</dbReference>
<dbReference type="Pfam" id="PF06325">
    <property type="entry name" value="PrmA"/>
    <property type="match status" value="1"/>
</dbReference>
<accession>A0A328C9X1</accession>
<feature type="binding site" evidence="6">
    <location>
        <position position="190"/>
    </location>
    <ligand>
        <name>S-adenosyl-L-methionine</name>
        <dbReference type="ChEBI" id="CHEBI:59789"/>
    </ligand>
</feature>
<gene>
    <name evidence="6 7" type="primary">prmA</name>
    <name evidence="7" type="ORF">DL240_08725</name>
</gene>
<evidence type="ECO:0000256" key="3">
    <source>
        <dbReference type="ARBA" id="ARBA00022603"/>
    </source>
</evidence>
<feature type="binding site" evidence="6">
    <location>
        <position position="233"/>
    </location>
    <ligand>
        <name>S-adenosyl-L-methionine</name>
        <dbReference type="ChEBI" id="CHEBI:59789"/>
    </ligand>
</feature>
<keyword evidence="2 6" id="KW-0963">Cytoplasm</keyword>
<dbReference type="GO" id="GO:0005840">
    <property type="term" value="C:ribosome"/>
    <property type="evidence" value="ECO:0007669"/>
    <property type="project" value="UniProtKB-KW"/>
</dbReference>
<evidence type="ECO:0000313" key="7">
    <source>
        <dbReference type="EMBL" id="RAL22965.1"/>
    </source>
</evidence>
<feature type="binding site" evidence="6">
    <location>
        <position position="168"/>
    </location>
    <ligand>
        <name>S-adenosyl-L-methionine</name>
        <dbReference type="ChEBI" id="CHEBI:59789"/>
    </ligand>
</feature>
<protein>
    <recommendedName>
        <fullName evidence="6">Ribosomal protein L11 methyltransferase</fullName>
        <shortName evidence="6">L11 Mtase</shortName>
        <ecNumber evidence="6">2.1.1.-</ecNumber>
    </recommendedName>
</protein>
<dbReference type="InterPro" id="IPR029063">
    <property type="entry name" value="SAM-dependent_MTases_sf"/>
</dbReference>
<dbReference type="Gene3D" id="3.40.50.150">
    <property type="entry name" value="Vaccinia Virus protein VP39"/>
    <property type="match status" value="1"/>
</dbReference>
<keyword evidence="3 6" id="KW-0489">Methyltransferase</keyword>
<comment type="subcellular location">
    <subcellularLocation>
        <location evidence="6">Cytoplasm</location>
    </subcellularLocation>
</comment>
<dbReference type="PANTHER" id="PTHR43648">
    <property type="entry name" value="ELECTRON TRANSFER FLAVOPROTEIN BETA SUBUNIT LYSINE METHYLTRANSFERASE"/>
    <property type="match status" value="1"/>
</dbReference>
<proteinExistence type="inferred from homology"/>
<reference evidence="7 8" key="1">
    <citation type="submission" date="2018-05" db="EMBL/GenBank/DDBJ databases">
        <title>Lujinxingia marina gen. nov. sp. nov., a new facultative anaerobic member of the class Deltaproteobacteria, and proposal of Lujinxingaceae fam. nov.</title>
        <authorList>
            <person name="Li C.-M."/>
        </authorList>
    </citation>
    <scope>NUCLEOTIDE SEQUENCE [LARGE SCALE GENOMIC DNA]</scope>
    <source>
        <strain evidence="7 8">B210</strain>
    </source>
</reference>
<dbReference type="PIRSF" id="PIRSF000401">
    <property type="entry name" value="RPL11_MTase"/>
    <property type="match status" value="1"/>
</dbReference>
<organism evidence="7 8">
    <name type="scientific">Lujinxingia litoralis</name>
    <dbReference type="NCBI Taxonomy" id="2211119"/>
    <lineage>
        <taxon>Bacteria</taxon>
        <taxon>Deltaproteobacteria</taxon>
        <taxon>Bradymonadales</taxon>
        <taxon>Lujinxingiaceae</taxon>
        <taxon>Lujinxingia</taxon>
    </lineage>
</organism>
<dbReference type="GO" id="GO:0005737">
    <property type="term" value="C:cytoplasm"/>
    <property type="evidence" value="ECO:0007669"/>
    <property type="project" value="UniProtKB-SubCell"/>
</dbReference>
<comment type="caution">
    <text evidence="7">The sequence shown here is derived from an EMBL/GenBank/DDBJ whole genome shotgun (WGS) entry which is preliminary data.</text>
</comment>
<name>A0A328C9X1_9DELT</name>
<feature type="binding site" evidence="6">
    <location>
        <position position="144"/>
    </location>
    <ligand>
        <name>S-adenosyl-L-methionine</name>
        <dbReference type="ChEBI" id="CHEBI:59789"/>
    </ligand>
</feature>
<comment type="similarity">
    <text evidence="1 6">Belongs to the methyltransferase superfamily. PrmA family.</text>
</comment>
<dbReference type="InterPro" id="IPR050078">
    <property type="entry name" value="Ribosomal_L11_MeTrfase_PrmA"/>
</dbReference>
<keyword evidence="5 6" id="KW-0949">S-adenosyl-L-methionine</keyword>
<comment type="catalytic activity">
    <reaction evidence="6">
        <text>L-lysyl-[protein] + 3 S-adenosyl-L-methionine = N(6),N(6),N(6)-trimethyl-L-lysyl-[protein] + 3 S-adenosyl-L-homocysteine + 3 H(+)</text>
        <dbReference type="Rhea" id="RHEA:54192"/>
        <dbReference type="Rhea" id="RHEA-COMP:9752"/>
        <dbReference type="Rhea" id="RHEA-COMP:13826"/>
        <dbReference type="ChEBI" id="CHEBI:15378"/>
        <dbReference type="ChEBI" id="CHEBI:29969"/>
        <dbReference type="ChEBI" id="CHEBI:57856"/>
        <dbReference type="ChEBI" id="CHEBI:59789"/>
        <dbReference type="ChEBI" id="CHEBI:61961"/>
    </reaction>
</comment>
<keyword evidence="8" id="KW-1185">Reference proteome</keyword>
<dbReference type="NCBIfam" id="TIGR00406">
    <property type="entry name" value="prmA"/>
    <property type="match status" value="1"/>
</dbReference>
<dbReference type="EC" id="2.1.1.-" evidence="6"/>
<dbReference type="SUPFAM" id="SSF53335">
    <property type="entry name" value="S-adenosyl-L-methionine-dependent methyltransferases"/>
    <property type="match status" value="1"/>
</dbReference>
<evidence type="ECO:0000313" key="8">
    <source>
        <dbReference type="Proteomes" id="UP000249169"/>
    </source>
</evidence>
<dbReference type="CDD" id="cd02440">
    <property type="entry name" value="AdoMet_MTases"/>
    <property type="match status" value="1"/>
</dbReference>
<evidence type="ECO:0000256" key="1">
    <source>
        <dbReference type="ARBA" id="ARBA00009741"/>
    </source>
</evidence>
<dbReference type="Proteomes" id="UP000249169">
    <property type="component" value="Unassembled WGS sequence"/>
</dbReference>
<dbReference type="GO" id="GO:0032259">
    <property type="term" value="P:methylation"/>
    <property type="evidence" value="ECO:0007669"/>
    <property type="project" value="UniProtKB-KW"/>
</dbReference>
<keyword evidence="7" id="KW-0687">Ribonucleoprotein</keyword>
<evidence type="ECO:0000256" key="4">
    <source>
        <dbReference type="ARBA" id="ARBA00022679"/>
    </source>
</evidence>